<dbReference type="EMBL" id="JAAEAA010000017">
    <property type="protein sequence ID" value="NDK56904.1"/>
    <property type="molecule type" value="Genomic_DNA"/>
</dbReference>
<dbReference type="Proteomes" id="UP000478546">
    <property type="component" value="Unassembled WGS sequence"/>
</dbReference>
<keyword evidence="1" id="KW-0802">TPR repeat</keyword>
<evidence type="ECO:0000313" key="5">
    <source>
        <dbReference type="Proteomes" id="UP000478546"/>
    </source>
</evidence>
<dbReference type="Pfam" id="PF13174">
    <property type="entry name" value="TPR_6"/>
    <property type="match status" value="2"/>
</dbReference>
<dbReference type="InterPro" id="IPR011990">
    <property type="entry name" value="TPR-like_helical_dom_sf"/>
</dbReference>
<feature type="chain" id="PRO_5025495678" evidence="3">
    <location>
        <begin position="20"/>
        <end position="945"/>
    </location>
</feature>
<feature type="signal peptide" evidence="3">
    <location>
        <begin position="1"/>
        <end position="19"/>
    </location>
</feature>
<dbReference type="PROSITE" id="PS51257">
    <property type="entry name" value="PROKAR_LIPOPROTEIN"/>
    <property type="match status" value="1"/>
</dbReference>
<feature type="compositionally biased region" description="Low complexity" evidence="2">
    <location>
        <begin position="424"/>
        <end position="434"/>
    </location>
</feature>
<protein>
    <submittedName>
        <fullName evidence="4">Tetratricopeptide repeat protein</fullName>
    </submittedName>
</protein>
<comment type="caution">
    <text evidence="4">The sequence shown here is derived from an EMBL/GenBank/DDBJ whole genome shotgun (WGS) entry which is preliminary data.</text>
</comment>
<dbReference type="Pfam" id="PF13181">
    <property type="entry name" value="TPR_8"/>
    <property type="match status" value="2"/>
</dbReference>
<dbReference type="SMART" id="SM00028">
    <property type="entry name" value="TPR"/>
    <property type="match status" value="5"/>
</dbReference>
<accession>A0A6B2HBD5</accession>
<feature type="compositionally biased region" description="Polar residues" evidence="2">
    <location>
        <begin position="443"/>
        <end position="452"/>
    </location>
</feature>
<sequence>MKQKATYLLLLFIALLAGACSVERTNPLSKTYHNTTARYNGYFLAREKLRAVEEALQAQMQYDYNQAIPIYPTIDSTTAKAAAADLEDIVKKASFPIQYHKNSKWIDDSYILIGRARYYQLDFADAARTFKYANTISKDKDARHEALVWLMRTYLQMEEEDNANQVSELLRRERLNKDNARELYLARAQYHRMLGDTAKVIENLALSIPNFEQKDAQSRVRFALAQLYQATGQDKEAYKQYSKILKRNPPYDLGFFSRLYIGQVSELSDEQDQERIAGFYEKMLKDEKNKEYKNKILYEMAQFELRKGNFEKALTFLQQSIKEQGSLPNQDAYSYLSAGKIYFEHLGKYNMAQAYYDSAVQVYPKTAPEYDAVVERRDVLTSFATQYNTIQTQDSLQRIARMSEPERMAFLQQLVERQEEERQQLLAKQQQQEQTQKEKRRSGINTDNAVAFNPTTNSAGVWYFDNPAAMATARSEFIRRWGDRPLQDFWRYRSRGESGGQQVAQQPTQTIAAPDSTISPEARAQAQVQTYLQDVPLTTAAMQRSEKMVEEALFTLGNIYNQNLKNTEKATETYEQLLQRFPKTEHAAETYYALYLIYNKAGNEAQKQVYYNKIKQQFPNSAFAQLVDDTDFTNKNAVENLKAHALYDSAYTYYEEANYKMAQQIVNQLVSQYPHSDIQDKTAYLEIMITARTKEPKVLREQLVKFQKDYPTSTLQANAGKLLETYSSLEQKNQLRKEAPPELNAKPKAVTSSATPEEKVSTVIAPTATAQPTINTAKPDTTKATTADTTTIATQTIATPTITPDTTNLPDSATVAASLPAPDPMAYSSEPDSAYYFVLIYPTGHEAFKDLAPKYEKFNKSQFGREKLTITEQPFTVGKTMLLVRPIQDVKIAKSYNIKQKGPQAPVGRIRGVEFTTFVISSANYQKFMQKKDVEAYQTFFKNNY</sequence>
<proteinExistence type="predicted"/>
<dbReference type="AlphaFoldDB" id="A0A6B2HBD5"/>
<feature type="region of interest" description="Disordered" evidence="2">
    <location>
        <begin position="424"/>
        <end position="452"/>
    </location>
</feature>
<name>A0A6B2HBD5_9BACT</name>
<dbReference type="InterPro" id="IPR019734">
    <property type="entry name" value="TPR_rpt"/>
</dbReference>
<feature type="repeat" description="TPR" evidence="1">
    <location>
        <begin position="218"/>
        <end position="251"/>
    </location>
</feature>
<dbReference type="PROSITE" id="PS50005">
    <property type="entry name" value="TPR"/>
    <property type="match status" value="1"/>
</dbReference>
<feature type="region of interest" description="Disordered" evidence="2">
    <location>
        <begin position="733"/>
        <end position="760"/>
    </location>
</feature>
<organism evidence="4 5">
    <name type="scientific">Pontibacter fetidus</name>
    <dbReference type="NCBI Taxonomy" id="2700082"/>
    <lineage>
        <taxon>Bacteria</taxon>
        <taxon>Pseudomonadati</taxon>
        <taxon>Bacteroidota</taxon>
        <taxon>Cytophagia</taxon>
        <taxon>Cytophagales</taxon>
        <taxon>Hymenobacteraceae</taxon>
        <taxon>Pontibacter</taxon>
    </lineage>
</organism>
<evidence type="ECO:0000313" key="4">
    <source>
        <dbReference type="EMBL" id="NDK56904.1"/>
    </source>
</evidence>
<keyword evidence="5" id="KW-1185">Reference proteome</keyword>
<keyword evidence="3" id="KW-0732">Signal</keyword>
<gene>
    <name evidence="4" type="ORF">GWO68_13340</name>
</gene>
<evidence type="ECO:0000256" key="1">
    <source>
        <dbReference type="PROSITE-ProRule" id="PRU00339"/>
    </source>
</evidence>
<reference evidence="4 5" key="1">
    <citation type="submission" date="2020-01" db="EMBL/GenBank/DDBJ databases">
        <authorList>
            <person name="Kim M.K."/>
        </authorList>
    </citation>
    <scope>NUCLEOTIDE SEQUENCE [LARGE SCALE GENOMIC DNA]</scope>
    <source>
        <strain evidence="4 5">BT213</strain>
    </source>
</reference>
<dbReference type="RefSeq" id="WP_162346963.1">
    <property type="nucleotide sequence ID" value="NZ_JAAEAA010000017.1"/>
</dbReference>
<dbReference type="SUPFAM" id="SSF81901">
    <property type="entry name" value="HCP-like"/>
    <property type="match status" value="1"/>
</dbReference>
<dbReference type="SUPFAM" id="SSF48452">
    <property type="entry name" value="TPR-like"/>
    <property type="match status" value="1"/>
</dbReference>
<evidence type="ECO:0000256" key="3">
    <source>
        <dbReference type="SAM" id="SignalP"/>
    </source>
</evidence>
<dbReference type="Gene3D" id="1.25.40.10">
    <property type="entry name" value="Tetratricopeptide repeat domain"/>
    <property type="match status" value="4"/>
</dbReference>
<evidence type="ECO:0000256" key="2">
    <source>
        <dbReference type="SAM" id="MobiDB-lite"/>
    </source>
</evidence>